<dbReference type="InterPro" id="IPR035965">
    <property type="entry name" value="PAS-like_dom_sf"/>
</dbReference>
<dbReference type="CDD" id="cd00082">
    <property type="entry name" value="HisKA"/>
    <property type="match status" value="1"/>
</dbReference>
<dbReference type="SMART" id="SM00388">
    <property type="entry name" value="HisKA"/>
    <property type="match status" value="1"/>
</dbReference>
<dbReference type="PANTHER" id="PTHR43065">
    <property type="entry name" value="SENSOR HISTIDINE KINASE"/>
    <property type="match status" value="1"/>
</dbReference>
<dbReference type="InterPro" id="IPR005467">
    <property type="entry name" value="His_kinase_dom"/>
</dbReference>
<dbReference type="InterPro" id="IPR036097">
    <property type="entry name" value="HisK_dim/P_sf"/>
</dbReference>
<proteinExistence type="predicted"/>
<dbReference type="Gene3D" id="3.40.50.2300">
    <property type="match status" value="1"/>
</dbReference>
<keyword evidence="3 4" id="KW-0597">Phosphoprotein</keyword>
<feature type="domain" description="PAC" evidence="8">
    <location>
        <begin position="234"/>
        <end position="286"/>
    </location>
</feature>
<dbReference type="PROSITE" id="PS50109">
    <property type="entry name" value="HIS_KIN"/>
    <property type="match status" value="1"/>
</dbReference>
<evidence type="ECO:0000256" key="5">
    <source>
        <dbReference type="SAM" id="Coils"/>
    </source>
</evidence>
<dbReference type="InterPro" id="IPR003661">
    <property type="entry name" value="HisK_dim/P_dom"/>
</dbReference>
<dbReference type="InterPro" id="IPR003594">
    <property type="entry name" value="HATPase_dom"/>
</dbReference>
<evidence type="ECO:0000256" key="1">
    <source>
        <dbReference type="ARBA" id="ARBA00000085"/>
    </source>
</evidence>
<dbReference type="PROSITE" id="PS50113">
    <property type="entry name" value="PAC"/>
    <property type="match status" value="1"/>
</dbReference>
<dbReference type="CDD" id="cd00130">
    <property type="entry name" value="PAS"/>
    <property type="match status" value="1"/>
</dbReference>
<keyword evidence="10" id="KW-1185">Reference proteome</keyword>
<reference evidence="9 10" key="1">
    <citation type="submission" date="2016-04" db="EMBL/GenBank/DDBJ databases">
        <authorList>
            <consortium name="Pathogen Informatics"/>
        </authorList>
    </citation>
    <scope>NUCLEOTIDE SEQUENCE [LARGE SCALE GENOMIC DNA]</scope>
    <source>
        <strain evidence="9 10">H050680373</strain>
    </source>
</reference>
<dbReference type="InterPro" id="IPR004358">
    <property type="entry name" value="Sig_transdc_His_kin-like_C"/>
</dbReference>
<dbReference type="PROSITE" id="PS50110">
    <property type="entry name" value="RESPONSE_REGULATORY"/>
    <property type="match status" value="1"/>
</dbReference>
<feature type="modified residue" description="4-aspartylphosphate" evidence="4">
    <location>
        <position position="620"/>
    </location>
</feature>
<organism evidence="9 10">
    <name type="scientific">Bordetella ansorpii</name>
    <dbReference type="NCBI Taxonomy" id="288768"/>
    <lineage>
        <taxon>Bacteria</taxon>
        <taxon>Pseudomonadati</taxon>
        <taxon>Pseudomonadota</taxon>
        <taxon>Betaproteobacteria</taxon>
        <taxon>Burkholderiales</taxon>
        <taxon>Alcaligenaceae</taxon>
        <taxon>Bordetella</taxon>
    </lineage>
</organism>
<evidence type="ECO:0000313" key="9">
    <source>
        <dbReference type="EMBL" id="SAI69591.1"/>
    </source>
</evidence>
<comment type="catalytic activity">
    <reaction evidence="1">
        <text>ATP + protein L-histidine = ADP + protein N-phospho-L-histidine.</text>
        <dbReference type="EC" id="2.7.13.3"/>
    </reaction>
</comment>
<dbReference type="InterPro" id="IPR001610">
    <property type="entry name" value="PAC"/>
</dbReference>
<evidence type="ECO:0000259" key="7">
    <source>
        <dbReference type="PROSITE" id="PS50110"/>
    </source>
</evidence>
<evidence type="ECO:0000313" key="10">
    <source>
        <dbReference type="Proteomes" id="UP000076848"/>
    </source>
</evidence>
<dbReference type="SMART" id="SM00387">
    <property type="entry name" value="HATPase_c"/>
    <property type="match status" value="1"/>
</dbReference>
<dbReference type="AlphaFoldDB" id="A0A157SH93"/>
<dbReference type="Proteomes" id="UP000076848">
    <property type="component" value="Unassembled WGS sequence"/>
</dbReference>
<evidence type="ECO:0000256" key="3">
    <source>
        <dbReference type="ARBA" id="ARBA00022553"/>
    </source>
</evidence>
<dbReference type="InterPro" id="IPR001789">
    <property type="entry name" value="Sig_transdc_resp-reg_receiver"/>
</dbReference>
<name>A0A157SH93_9BORD</name>
<sequence length="694" mass="74705">MADVGSEGRQVLICAPYGRDADSVSQLLLRDGYHAVVHGDLASLAASLDEHAGVVVLTEEALRSGADQLHAALTSQQDWSDIPFVVLAAARGTRTSSVELAYTKLWSLFSNAIVLERPLGRKSLFSAIDSSLRSRRKQFEMRDRLLERDRARQELAESNARLLLAADAAEIGFWSVDPASGKLDGSPRVRAMLGIAHQEALSLADLHAAMHPADAPVARQAYAATSDPGRRAFYDVQYRTVAADGVVRWVAAKGRGLFDEDGVCVRVIGTAIDITALKADALELRSLNESLEERVQERTDRLMQAEAALRQSQKMEAVGQLTGGIAHDFNNMLTGVIGAMDIMRRRMSAGRMDGLERYMDAASTSAQRAATLTARLLAFSRRQSLDARPLDAALLLRSLEDLLRRTLGERIDLRIVTGQDLPFAVADANQLESAILNLVINARDAMPEGGQLTVEANAIDIGADYATINPELDVGRYVVVKVSDTGVGMSRELIEKAFEPFFTTKAVGQGTGLGLSMVYGFARQSGGQVRIHSELGVGTSVSIYLRSAQAQSEQKAAHAELAPPQGAGEHVLVVEDDAAVRLLIKDVLEELSYRPVEAGEAEAALAILRSDVPIRLMVSDVGLPGMNGRQLAEVARQHRPDLPILFVTGYAENAAIRAGFLGTNMAMITKPFALEALAAKISEMLSRQGAGPAA</sequence>
<dbReference type="SUPFAM" id="SSF55874">
    <property type="entry name" value="ATPase domain of HSP90 chaperone/DNA topoisomerase II/histidine kinase"/>
    <property type="match status" value="1"/>
</dbReference>
<dbReference type="EMBL" id="FKIF01000006">
    <property type="protein sequence ID" value="SAI69591.1"/>
    <property type="molecule type" value="Genomic_DNA"/>
</dbReference>
<dbReference type="InterPro" id="IPR000700">
    <property type="entry name" value="PAS-assoc_C"/>
</dbReference>
<evidence type="ECO:0000256" key="4">
    <source>
        <dbReference type="PROSITE-ProRule" id="PRU00169"/>
    </source>
</evidence>
<feature type="domain" description="Response regulatory" evidence="7">
    <location>
        <begin position="570"/>
        <end position="685"/>
    </location>
</feature>
<dbReference type="SMART" id="SM00086">
    <property type="entry name" value="PAC"/>
    <property type="match status" value="1"/>
</dbReference>
<dbReference type="Gene3D" id="3.30.450.20">
    <property type="entry name" value="PAS domain"/>
    <property type="match status" value="1"/>
</dbReference>
<keyword evidence="5" id="KW-0175">Coiled coil</keyword>
<dbReference type="OrthoDB" id="9146564at2"/>
<evidence type="ECO:0000256" key="2">
    <source>
        <dbReference type="ARBA" id="ARBA00012438"/>
    </source>
</evidence>
<dbReference type="Pfam" id="PF00512">
    <property type="entry name" value="HisKA"/>
    <property type="match status" value="1"/>
</dbReference>
<dbReference type="Pfam" id="PF08447">
    <property type="entry name" value="PAS_3"/>
    <property type="match status" value="1"/>
</dbReference>
<feature type="domain" description="Histidine kinase" evidence="6">
    <location>
        <begin position="324"/>
        <end position="549"/>
    </location>
</feature>
<dbReference type="SMART" id="SM00448">
    <property type="entry name" value="REC"/>
    <property type="match status" value="1"/>
</dbReference>
<dbReference type="EC" id="2.7.13.3" evidence="2"/>
<dbReference type="InterPro" id="IPR013655">
    <property type="entry name" value="PAS_fold_3"/>
</dbReference>
<dbReference type="InterPro" id="IPR000014">
    <property type="entry name" value="PAS"/>
</dbReference>
<gene>
    <name evidence="9" type="ORF">SAMEA3906486_02590</name>
</gene>
<protein>
    <recommendedName>
        <fullName evidence="2">histidine kinase</fullName>
        <ecNumber evidence="2">2.7.13.3</ecNumber>
    </recommendedName>
</protein>
<dbReference type="InterPro" id="IPR036890">
    <property type="entry name" value="HATPase_C_sf"/>
</dbReference>
<evidence type="ECO:0000259" key="6">
    <source>
        <dbReference type="PROSITE" id="PS50109"/>
    </source>
</evidence>
<dbReference type="Pfam" id="PF02518">
    <property type="entry name" value="HATPase_c"/>
    <property type="match status" value="1"/>
</dbReference>
<dbReference type="RefSeq" id="WP_066127572.1">
    <property type="nucleotide sequence ID" value="NZ_FKIF01000006.1"/>
</dbReference>
<dbReference type="SUPFAM" id="SSF55785">
    <property type="entry name" value="PYP-like sensor domain (PAS domain)"/>
    <property type="match status" value="1"/>
</dbReference>
<dbReference type="Gene3D" id="3.30.565.10">
    <property type="entry name" value="Histidine kinase-like ATPase, C-terminal domain"/>
    <property type="match status" value="1"/>
</dbReference>
<accession>A0A157SH93</accession>
<feature type="coiled-coil region" evidence="5">
    <location>
        <begin position="274"/>
        <end position="308"/>
    </location>
</feature>
<dbReference type="GO" id="GO:0000155">
    <property type="term" value="F:phosphorelay sensor kinase activity"/>
    <property type="evidence" value="ECO:0007669"/>
    <property type="project" value="InterPro"/>
</dbReference>
<dbReference type="Gene3D" id="1.10.287.130">
    <property type="match status" value="1"/>
</dbReference>
<dbReference type="PANTHER" id="PTHR43065:SF42">
    <property type="entry name" value="TWO-COMPONENT SENSOR PPRA"/>
    <property type="match status" value="1"/>
</dbReference>
<dbReference type="Pfam" id="PF00072">
    <property type="entry name" value="Response_reg"/>
    <property type="match status" value="1"/>
</dbReference>
<dbReference type="SUPFAM" id="SSF52172">
    <property type="entry name" value="CheY-like"/>
    <property type="match status" value="1"/>
</dbReference>
<dbReference type="SUPFAM" id="SSF47384">
    <property type="entry name" value="Homodimeric domain of signal transducing histidine kinase"/>
    <property type="match status" value="1"/>
</dbReference>
<evidence type="ECO:0000259" key="8">
    <source>
        <dbReference type="PROSITE" id="PS50113"/>
    </source>
</evidence>
<dbReference type="NCBIfam" id="TIGR00229">
    <property type="entry name" value="sensory_box"/>
    <property type="match status" value="1"/>
</dbReference>
<dbReference type="STRING" id="288768.SAMEA3906486_02590"/>
<dbReference type="InterPro" id="IPR011006">
    <property type="entry name" value="CheY-like_superfamily"/>
</dbReference>
<dbReference type="PRINTS" id="PR00344">
    <property type="entry name" value="BCTRLSENSOR"/>
</dbReference>